<protein>
    <submittedName>
        <fullName evidence="1">Uncharacterized protein</fullName>
    </submittedName>
</protein>
<sequence>IYKWAEDNLMFFNDDKFEQLTYGETTNIEIDSYKNPLNENIKRKDNVKDLGIIANNKMTFKEHIQSVVLACRRMSGMLLRTFHSREPDLMLRLFNTYIRSKIEYCCSVWSPTLQKEINELERLQKTFTSKIKGMENLDYHQRLKN</sequence>
<accession>A0AAV2SDJ0</accession>
<dbReference type="PANTHER" id="PTHR33332">
    <property type="entry name" value="REVERSE TRANSCRIPTASE DOMAIN-CONTAINING PROTEIN"/>
    <property type="match status" value="1"/>
</dbReference>
<dbReference type="EMBL" id="CAXKWB010058851">
    <property type="protein sequence ID" value="CAL4181195.1"/>
    <property type="molecule type" value="Genomic_DNA"/>
</dbReference>
<dbReference type="Proteomes" id="UP001497623">
    <property type="component" value="Unassembled WGS sequence"/>
</dbReference>
<evidence type="ECO:0000313" key="2">
    <source>
        <dbReference type="Proteomes" id="UP001497623"/>
    </source>
</evidence>
<name>A0AAV2SDJ0_MEGNR</name>
<reference evidence="1 2" key="1">
    <citation type="submission" date="2024-05" db="EMBL/GenBank/DDBJ databases">
        <authorList>
            <person name="Wallberg A."/>
        </authorList>
    </citation>
    <scope>NUCLEOTIDE SEQUENCE [LARGE SCALE GENOMIC DNA]</scope>
</reference>
<proteinExistence type="predicted"/>
<comment type="caution">
    <text evidence="1">The sequence shown here is derived from an EMBL/GenBank/DDBJ whole genome shotgun (WGS) entry which is preliminary data.</text>
</comment>
<gene>
    <name evidence="1" type="ORF">MNOR_LOCUS35392</name>
</gene>
<organism evidence="1 2">
    <name type="scientific">Meganyctiphanes norvegica</name>
    <name type="common">Northern krill</name>
    <name type="synonym">Thysanopoda norvegica</name>
    <dbReference type="NCBI Taxonomy" id="48144"/>
    <lineage>
        <taxon>Eukaryota</taxon>
        <taxon>Metazoa</taxon>
        <taxon>Ecdysozoa</taxon>
        <taxon>Arthropoda</taxon>
        <taxon>Crustacea</taxon>
        <taxon>Multicrustacea</taxon>
        <taxon>Malacostraca</taxon>
        <taxon>Eumalacostraca</taxon>
        <taxon>Eucarida</taxon>
        <taxon>Euphausiacea</taxon>
        <taxon>Euphausiidae</taxon>
        <taxon>Meganyctiphanes</taxon>
    </lineage>
</organism>
<feature type="non-terminal residue" evidence="1">
    <location>
        <position position="1"/>
    </location>
</feature>
<evidence type="ECO:0000313" key="1">
    <source>
        <dbReference type="EMBL" id="CAL4181195.1"/>
    </source>
</evidence>
<keyword evidence="2" id="KW-1185">Reference proteome</keyword>
<dbReference type="AlphaFoldDB" id="A0AAV2SDJ0"/>